<keyword evidence="2" id="KW-0472">Membrane</keyword>
<name>A0AAQ3LB86_9BACT</name>
<evidence type="ECO:0000313" key="5">
    <source>
        <dbReference type="Proteomes" id="UP001304300"/>
    </source>
</evidence>
<feature type="transmembrane region" description="Helical" evidence="2">
    <location>
        <begin position="549"/>
        <end position="566"/>
    </location>
</feature>
<evidence type="ECO:0000256" key="1">
    <source>
        <dbReference type="ARBA" id="ARBA00022729"/>
    </source>
</evidence>
<evidence type="ECO:0000256" key="3">
    <source>
        <dbReference type="SAM" id="SignalP"/>
    </source>
</evidence>
<dbReference type="RefSeq" id="WP_317832910.1">
    <property type="nucleotide sequence ID" value="NZ_CP136920.1"/>
</dbReference>
<sequence>MKLRYICMMLLASCALSAQTTIVNWGTGLVIDEIVQSDGETEATPSDFTFQLGTFGSFVPTENNIEDWAANWKVLDEISASDADSSDRFFDFSDTNGAFVGSDTLNADQTSASLDSNGTDIFNAGEQAYVWVFDNQNITETSEWALYTQALAGPCDNCLDGPWQIPDADSTTITPSWFISEADTAVFGRINDSAVVGAGIADDTPSSLHIQTHRGGRGSYWDLNGSTIGSAAGGTTQTWNSTNAFWNRRANGTRPTRTFREFSVATFSAGTDANGTDYTVIKEGNENVFGLDFENGNTITIEHGTNGSITFDRNGGFAFLEEDGVGKVKRQSFINVESGVTADIKTVLAGTRDVAKTGSGTLILSGNTESTLSGELSVENGILQMSGTGTDPRINTDIKVNGGTLFISETDPTNNNQFGSNTNLTYENGLIQVGEANESLGTLTLTLTEDSNLDMTGDSTTSKIFFEDSSGEDWSGSGSNQLLVTNWDGVVNYGGGNDQIFFGSSITGLTAGQLDRIKFVNPADRMGTYDAIILSTGEIVPFIPIPEPTTIFGGIGLTALALTHFYRMRKRKLSGATS</sequence>
<dbReference type="Proteomes" id="UP001304300">
    <property type="component" value="Chromosome"/>
</dbReference>
<proteinExistence type="predicted"/>
<gene>
    <name evidence="4" type="ORF">RZN69_19100</name>
</gene>
<dbReference type="InterPro" id="IPR013425">
    <property type="entry name" value="Autotrns_rpt"/>
</dbReference>
<keyword evidence="2" id="KW-1133">Transmembrane helix</keyword>
<dbReference type="AlphaFoldDB" id="A0AAQ3LB86"/>
<dbReference type="EMBL" id="CP136920">
    <property type="protein sequence ID" value="WOO40735.1"/>
    <property type="molecule type" value="Genomic_DNA"/>
</dbReference>
<keyword evidence="1 3" id="KW-0732">Signal</keyword>
<feature type="chain" id="PRO_5042983849" description="PEP-CTERM protein-sorting domain-containing protein" evidence="3">
    <location>
        <begin position="19"/>
        <end position="578"/>
    </location>
</feature>
<keyword evidence="2" id="KW-0812">Transmembrane</keyword>
<protein>
    <recommendedName>
        <fullName evidence="6">PEP-CTERM protein-sorting domain-containing protein</fullName>
    </recommendedName>
</protein>
<reference evidence="4 5" key="1">
    <citation type="submission" date="2023-10" db="EMBL/GenBank/DDBJ databases">
        <title>Rubellicoccus peritrichatus gen. nov., sp. nov., isolated from an algae of coral reef tank.</title>
        <authorList>
            <person name="Luo J."/>
        </authorList>
    </citation>
    <scope>NUCLEOTIDE SEQUENCE [LARGE SCALE GENOMIC DNA]</scope>
    <source>
        <strain evidence="4 5">CR14</strain>
    </source>
</reference>
<evidence type="ECO:0000256" key="2">
    <source>
        <dbReference type="SAM" id="Phobius"/>
    </source>
</evidence>
<dbReference type="KEGG" id="puo:RZN69_19100"/>
<organism evidence="4 5">
    <name type="scientific">Rubellicoccus peritrichatus</name>
    <dbReference type="NCBI Taxonomy" id="3080537"/>
    <lineage>
        <taxon>Bacteria</taxon>
        <taxon>Pseudomonadati</taxon>
        <taxon>Verrucomicrobiota</taxon>
        <taxon>Opitutia</taxon>
        <taxon>Puniceicoccales</taxon>
        <taxon>Cerasicoccaceae</taxon>
        <taxon>Rubellicoccus</taxon>
    </lineage>
</organism>
<keyword evidence="5" id="KW-1185">Reference proteome</keyword>
<accession>A0AAQ3LB86</accession>
<dbReference type="NCBIfam" id="TIGR02601">
    <property type="entry name" value="autotrns_rpt"/>
    <property type="match status" value="1"/>
</dbReference>
<feature type="signal peptide" evidence="3">
    <location>
        <begin position="1"/>
        <end position="18"/>
    </location>
</feature>
<evidence type="ECO:0000313" key="4">
    <source>
        <dbReference type="EMBL" id="WOO40735.1"/>
    </source>
</evidence>
<evidence type="ECO:0008006" key="6">
    <source>
        <dbReference type="Google" id="ProtNLM"/>
    </source>
</evidence>